<sequence length="100" mass="10760">MAPQPPSKPEERDNIEAASKVIGNVFLVRDKFLRVGELAVGVGMDVIDDGGFEIDENRLGDVLARLVSLNKVLKASWATPTVVSLSIKPSWPNSKAASTE</sequence>
<dbReference type="AlphaFoldDB" id="A0AAN9FMF7"/>
<name>A0AAN9FMF7_CLITE</name>
<dbReference type="EMBL" id="JAYKXN010000006">
    <property type="protein sequence ID" value="KAK7278344.1"/>
    <property type="molecule type" value="Genomic_DNA"/>
</dbReference>
<proteinExistence type="predicted"/>
<gene>
    <name evidence="1" type="ORF">RJT34_23372</name>
</gene>
<reference evidence="1 2" key="1">
    <citation type="submission" date="2024-01" db="EMBL/GenBank/DDBJ databases">
        <title>The genomes of 5 underutilized Papilionoideae crops provide insights into root nodulation and disease resistance.</title>
        <authorList>
            <person name="Yuan L."/>
        </authorList>
    </citation>
    <scope>NUCLEOTIDE SEQUENCE [LARGE SCALE GENOMIC DNA]</scope>
    <source>
        <strain evidence="1">LY-2023</strain>
        <tissue evidence="1">Leaf</tissue>
    </source>
</reference>
<comment type="caution">
    <text evidence="1">The sequence shown here is derived from an EMBL/GenBank/DDBJ whole genome shotgun (WGS) entry which is preliminary data.</text>
</comment>
<keyword evidence="2" id="KW-1185">Reference proteome</keyword>
<evidence type="ECO:0000313" key="2">
    <source>
        <dbReference type="Proteomes" id="UP001359559"/>
    </source>
</evidence>
<protein>
    <submittedName>
        <fullName evidence="1">Uncharacterized protein</fullName>
    </submittedName>
</protein>
<accession>A0AAN9FMF7</accession>
<evidence type="ECO:0000313" key="1">
    <source>
        <dbReference type="EMBL" id="KAK7278344.1"/>
    </source>
</evidence>
<organism evidence="1 2">
    <name type="scientific">Clitoria ternatea</name>
    <name type="common">Butterfly pea</name>
    <dbReference type="NCBI Taxonomy" id="43366"/>
    <lineage>
        <taxon>Eukaryota</taxon>
        <taxon>Viridiplantae</taxon>
        <taxon>Streptophyta</taxon>
        <taxon>Embryophyta</taxon>
        <taxon>Tracheophyta</taxon>
        <taxon>Spermatophyta</taxon>
        <taxon>Magnoliopsida</taxon>
        <taxon>eudicotyledons</taxon>
        <taxon>Gunneridae</taxon>
        <taxon>Pentapetalae</taxon>
        <taxon>rosids</taxon>
        <taxon>fabids</taxon>
        <taxon>Fabales</taxon>
        <taxon>Fabaceae</taxon>
        <taxon>Papilionoideae</taxon>
        <taxon>50 kb inversion clade</taxon>
        <taxon>NPAAA clade</taxon>
        <taxon>indigoferoid/millettioid clade</taxon>
        <taxon>Phaseoleae</taxon>
        <taxon>Clitoria</taxon>
    </lineage>
</organism>
<dbReference type="Proteomes" id="UP001359559">
    <property type="component" value="Unassembled WGS sequence"/>
</dbReference>